<evidence type="ECO:0000313" key="1">
    <source>
        <dbReference type="EMBL" id="ACA14135.1"/>
    </source>
</evidence>
<reference evidence="1" key="1">
    <citation type="submission" date="2007-10" db="EMBL/GenBank/DDBJ databases">
        <authorList>
            <person name="Kim J.W."/>
            <person name="Kim H.K."/>
        </authorList>
    </citation>
    <scope>NUCLEOTIDE SEQUENCE</scope>
</reference>
<accession>B6RHJ7</accession>
<proteinExistence type="evidence at transcript level"/>
<dbReference type="EMBL" id="EU219623">
    <property type="protein sequence ID" value="ACA14135.1"/>
    <property type="molecule type" value="mRNA"/>
</dbReference>
<sequence length="70" mass="8105">MPSQLQIHSLVDFFYLSSAYIALGYKCYCPRHCLKSFTNINSVVSYQLSAAGWHCYHSHFTDEETELPRV</sequence>
<name>B6RHJ7_HUMAN</name>
<dbReference type="AlphaFoldDB" id="B6RHJ7"/>
<organism evidence="1">
    <name type="scientific">Homo sapiens</name>
    <name type="common">Human</name>
    <dbReference type="NCBI Taxonomy" id="9606"/>
    <lineage>
        <taxon>Eukaryota</taxon>
        <taxon>Metazoa</taxon>
        <taxon>Chordata</taxon>
        <taxon>Craniata</taxon>
        <taxon>Vertebrata</taxon>
        <taxon>Euteleostomi</taxon>
        <taxon>Mammalia</taxon>
        <taxon>Eutheria</taxon>
        <taxon>Euarchontoglires</taxon>
        <taxon>Primates</taxon>
        <taxon>Haplorrhini</taxon>
        <taxon>Catarrhini</taxon>
        <taxon>Hominidae</taxon>
        <taxon>Homo</taxon>
    </lineage>
</organism>
<protein>
    <submittedName>
        <fullName evidence="1">Growth-inhibiting protein 6</fullName>
    </submittedName>
</protein>